<dbReference type="EC" id="2.4.1.21" evidence="5 11"/>
<reference evidence="14 15" key="1">
    <citation type="submission" date="2015-01" db="EMBL/GenBank/DDBJ databases">
        <title>Vibrio sp. C1 JCM 19231 whole genome shotgun sequence.</title>
        <authorList>
            <person name="Sawabe T."/>
            <person name="Meirelles P."/>
            <person name="Feng G."/>
            <person name="Sayaka M."/>
            <person name="Hattori M."/>
            <person name="Ohkuma M."/>
        </authorList>
    </citation>
    <scope>NUCLEOTIDE SEQUENCE [LARGE SCALE GENOMIC DNA]</scope>
    <source>
        <strain evidence="15">JCM 19231</strain>
    </source>
</reference>
<dbReference type="PANTHER" id="PTHR45825:SF11">
    <property type="entry name" value="ALPHA AMYLASE DOMAIN-CONTAINING PROTEIN"/>
    <property type="match status" value="1"/>
</dbReference>
<dbReference type="Pfam" id="PF08323">
    <property type="entry name" value="Glyco_transf_5"/>
    <property type="match status" value="1"/>
</dbReference>
<name>A0A0B8NVB2_9VIBR</name>
<feature type="binding site" evidence="11">
    <location>
        <position position="18"/>
    </location>
    <ligand>
        <name>ADP-alpha-D-glucose</name>
        <dbReference type="ChEBI" id="CHEBI:57498"/>
    </ligand>
</feature>
<dbReference type="HAMAP" id="MF_00484">
    <property type="entry name" value="Glycogen_synth"/>
    <property type="match status" value="1"/>
</dbReference>
<dbReference type="InterPro" id="IPR001296">
    <property type="entry name" value="Glyco_trans_1"/>
</dbReference>
<dbReference type="RefSeq" id="WP_261835322.1">
    <property type="nucleotide sequence ID" value="NZ_AP024881.1"/>
</dbReference>
<evidence type="ECO:0000256" key="9">
    <source>
        <dbReference type="ARBA" id="ARBA00023056"/>
    </source>
</evidence>
<accession>A0A0B8NVB2</accession>
<dbReference type="GO" id="GO:0004373">
    <property type="term" value="F:alpha-1,4-glucan glucosyltransferase (UDP-glucose donor) activity"/>
    <property type="evidence" value="ECO:0007669"/>
    <property type="project" value="InterPro"/>
</dbReference>
<evidence type="ECO:0000256" key="3">
    <source>
        <dbReference type="ARBA" id="ARBA00004964"/>
    </source>
</evidence>
<evidence type="ECO:0000256" key="5">
    <source>
        <dbReference type="ARBA" id="ARBA00012588"/>
    </source>
</evidence>
<comment type="similarity">
    <text evidence="4 11">Belongs to the glycosyltransferase 1 family. Bacterial/plant glycogen synthase subfamily.</text>
</comment>
<evidence type="ECO:0000256" key="2">
    <source>
        <dbReference type="ARBA" id="ARBA00002764"/>
    </source>
</evidence>
<keyword evidence="15" id="KW-1185">Reference proteome</keyword>
<dbReference type="GO" id="GO:0009011">
    <property type="term" value="F:alpha-1,4-glucan glucosyltransferase (ADP-glucose donor) activity"/>
    <property type="evidence" value="ECO:0007669"/>
    <property type="project" value="UniProtKB-UniRule"/>
</dbReference>
<proteinExistence type="inferred from homology"/>
<comment type="catalytic activity">
    <reaction evidence="1 11">
        <text>[(1-&gt;4)-alpha-D-glucosyl](n) + ADP-alpha-D-glucose = [(1-&gt;4)-alpha-D-glucosyl](n+1) + ADP + H(+)</text>
        <dbReference type="Rhea" id="RHEA:18189"/>
        <dbReference type="Rhea" id="RHEA-COMP:9584"/>
        <dbReference type="Rhea" id="RHEA-COMP:9587"/>
        <dbReference type="ChEBI" id="CHEBI:15378"/>
        <dbReference type="ChEBI" id="CHEBI:15444"/>
        <dbReference type="ChEBI" id="CHEBI:57498"/>
        <dbReference type="ChEBI" id="CHEBI:456216"/>
        <dbReference type="EC" id="2.4.1.21"/>
    </reaction>
</comment>
<evidence type="ECO:0000256" key="1">
    <source>
        <dbReference type="ARBA" id="ARBA00001478"/>
    </source>
</evidence>
<feature type="domain" description="Starch synthase catalytic" evidence="13">
    <location>
        <begin position="5"/>
        <end position="236"/>
    </location>
</feature>
<comment type="function">
    <text evidence="2 11">Synthesizes alpha-1,4-glucan chains using ADP-glucose.</text>
</comment>
<keyword evidence="7 11" id="KW-0328">Glycosyltransferase</keyword>
<evidence type="ECO:0000256" key="6">
    <source>
        <dbReference type="ARBA" id="ARBA00019935"/>
    </source>
</evidence>
<gene>
    <name evidence="11" type="primary">glgA</name>
    <name evidence="14" type="ORF">JCM19231_861</name>
</gene>
<dbReference type="InterPro" id="IPR011835">
    <property type="entry name" value="GS/SS"/>
</dbReference>
<protein>
    <recommendedName>
        <fullName evidence="6 11">Glycogen synthase</fullName>
        <ecNumber evidence="5 11">2.4.1.21</ecNumber>
    </recommendedName>
    <alternativeName>
        <fullName evidence="10 11">Starch [bacterial glycogen] synthase</fullName>
    </alternativeName>
</protein>
<dbReference type="NCBIfam" id="TIGR02095">
    <property type="entry name" value="glgA"/>
    <property type="match status" value="1"/>
</dbReference>
<dbReference type="GO" id="GO:0005978">
    <property type="term" value="P:glycogen biosynthetic process"/>
    <property type="evidence" value="ECO:0007669"/>
    <property type="project" value="UniProtKB-UniRule"/>
</dbReference>
<feature type="domain" description="Glycosyl transferase family 1" evidence="12">
    <location>
        <begin position="298"/>
        <end position="442"/>
    </location>
</feature>
<organism evidence="14 15">
    <name type="scientific">Vibrio ishigakensis</name>
    <dbReference type="NCBI Taxonomy" id="1481914"/>
    <lineage>
        <taxon>Bacteria</taxon>
        <taxon>Pseudomonadati</taxon>
        <taxon>Pseudomonadota</taxon>
        <taxon>Gammaproteobacteria</taxon>
        <taxon>Vibrionales</taxon>
        <taxon>Vibrionaceae</taxon>
        <taxon>Vibrio</taxon>
    </lineage>
</organism>
<keyword evidence="8 11" id="KW-0808">Transferase</keyword>
<dbReference type="Gene3D" id="3.40.50.2000">
    <property type="entry name" value="Glycogen Phosphorylase B"/>
    <property type="match status" value="2"/>
</dbReference>
<evidence type="ECO:0000256" key="8">
    <source>
        <dbReference type="ARBA" id="ARBA00022679"/>
    </source>
</evidence>
<dbReference type="NCBIfam" id="NF001903">
    <property type="entry name" value="PRK00654.2-2"/>
    <property type="match status" value="1"/>
</dbReference>
<dbReference type="EMBL" id="BBRZ01000025">
    <property type="protein sequence ID" value="GAM56232.1"/>
    <property type="molecule type" value="Genomic_DNA"/>
</dbReference>
<dbReference type="AlphaFoldDB" id="A0A0B8NVB2"/>
<comment type="pathway">
    <text evidence="3 11">Glycan biosynthesis; glycogen biosynthesis.</text>
</comment>
<reference evidence="14 15" key="2">
    <citation type="submission" date="2015-01" db="EMBL/GenBank/DDBJ databases">
        <authorList>
            <consortium name="NBRP consortium"/>
            <person name="Sawabe T."/>
            <person name="Meirelles P."/>
            <person name="Feng G."/>
            <person name="Sayaka M."/>
            <person name="Hattori M."/>
            <person name="Ohkuma M."/>
        </authorList>
    </citation>
    <scope>NUCLEOTIDE SEQUENCE [LARGE SCALE GENOMIC DNA]</scope>
    <source>
        <strain evidence="15">JCM 19231</strain>
    </source>
</reference>
<keyword evidence="9 11" id="KW-0320">Glycogen biosynthesis</keyword>
<evidence type="ECO:0000259" key="12">
    <source>
        <dbReference type="Pfam" id="PF00534"/>
    </source>
</evidence>
<dbReference type="GO" id="GO:0005829">
    <property type="term" value="C:cytosol"/>
    <property type="evidence" value="ECO:0007669"/>
    <property type="project" value="TreeGrafter"/>
</dbReference>
<comment type="caution">
    <text evidence="14">The sequence shown here is derived from an EMBL/GenBank/DDBJ whole genome shotgun (WGS) entry which is preliminary data.</text>
</comment>
<evidence type="ECO:0000259" key="13">
    <source>
        <dbReference type="Pfam" id="PF08323"/>
    </source>
</evidence>
<dbReference type="SUPFAM" id="SSF53756">
    <property type="entry name" value="UDP-Glycosyltransferase/glycogen phosphorylase"/>
    <property type="match status" value="1"/>
</dbReference>
<evidence type="ECO:0000256" key="10">
    <source>
        <dbReference type="ARBA" id="ARBA00031722"/>
    </source>
</evidence>
<dbReference type="PANTHER" id="PTHR45825">
    <property type="entry name" value="GRANULE-BOUND STARCH SYNTHASE 1, CHLOROPLASTIC/AMYLOPLASTIC"/>
    <property type="match status" value="1"/>
</dbReference>
<dbReference type="Pfam" id="PF00534">
    <property type="entry name" value="Glycos_transf_1"/>
    <property type="match status" value="1"/>
</dbReference>
<dbReference type="CDD" id="cd03791">
    <property type="entry name" value="GT5_Glycogen_synthase_DULL1-like"/>
    <property type="match status" value="1"/>
</dbReference>
<evidence type="ECO:0000256" key="4">
    <source>
        <dbReference type="ARBA" id="ARBA00010281"/>
    </source>
</evidence>
<dbReference type="InterPro" id="IPR013534">
    <property type="entry name" value="Starch_synth_cat_dom"/>
</dbReference>
<evidence type="ECO:0000256" key="11">
    <source>
        <dbReference type="HAMAP-Rule" id="MF_00484"/>
    </source>
</evidence>
<evidence type="ECO:0000313" key="14">
    <source>
        <dbReference type="EMBL" id="GAM56232.1"/>
    </source>
</evidence>
<dbReference type="UniPathway" id="UPA00164"/>
<evidence type="ECO:0000313" key="15">
    <source>
        <dbReference type="Proteomes" id="UP000031671"/>
    </source>
</evidence>
<dbReference type="Proteomes" id="UP000031671">
    <property type="component" value="Unassembled WGS sequence"/>
</dbReference>
<sequence length="482" mass="53311">MSQLKVWFTVSEAEGLIKSGGLADVGKALPKALQNSGLNVAIAIPGYTKLPNLSSAPVVLETRLEHWPHTPYQVRKLELDGVPVYSFECEQYFDRPEMYAERNQAYADNGERFAFFAAASLDALPKLSFQPDVIHANDWHTGLVPFLLKTRFAGSEFFAGTKSVITIHNALFKGVFPLNEVPNIPELKEAPAHTVNYGHDCISTLRAGIHYADKINAVSPNYAEELKTPLGSHGLVNDFLARSDDFSGIVNGCDYSEWDPAIDQYLAKKYKPTKASIKSGKAGNKAALQELVELPVAKVPVFGMVCRLTHQKGFHYLLPILEKFLHNDVQLVIVGTGDPDIAAQLHEVAEQYDNKFAFVEAYDNKLAHLVEAGADFFLMPSEFEACGLNQIYSMAYGTLPIVRAVGGLKDTVNDYDTDPSIATGFAFTEPTASDLLTIMQRALILYLQNPAEFSALQLRAMKQDFGWNIAAESYIEMYQKAR</sequence>
<evidence type="ECO:0000256" key="7">
    <source>
        <dbReference type="ARBA" id="ARBA00022676"/>
    </source>
</evidence>